<evidence type="ECO:0000313" key="2">
    <source>
        <dbReference type="Proteomes" id="UP001439875"/>
    </source>
</evidence>
<proteinExistence type="predicted"/>
<evidence type="ECO:0000313" key="1">
    <source>
        <dbReference type="EMBL" id="MEQ2529584.1"/>
    </source>
</evidence>
<gene>
    <name evidence="1" type="ORF">WMO40_23200</name>
</gene>
<comment type="caution">
    <text evidence="1">The sequence shown here is derived from an EMBL/GenBank/DDBJ whole genome shotgun (WGS) entry which is preliminary data.</text>
</comment>
<sequence length="356" mass="41691">MNKSALKAFATSARKELLKKVEAKAMKIGITEDNIKKAEIESSDAIYIDGKQLSKEEKTQRDKLVARINQIGYKQVMEEVAYTWFNRFTALRFMEVNDYLPTGVRVLSSSNPNSADPDMLNEALDLDLEIDKEYVYDLKLNNKTEELFKYLIIKHCNDLNRYLPVMFETIDDFTEILFPEGLLAKDSFISQMIDRETILEEDWEKVEIIGWLYQYYISEKKDQVFADLKKNIKINKDTLPAATQLFTPNWIVRYMVDNSLGRVWKESYPLTGLRDNIKYFLDEGEQNVDVLRQLEEIRYKEVNPEEITFLDPSCGSGHILVYAFDLFYEMYLEKGYMAHEIPKLILEKNLFGLDID</sequence>
<dbReference type="Proteomes" id="UP001439875">
    <property type="component" value="Unassembled WGS sequence"/>
</dbReference>
<protein>
    <submittedName>
        <fullName evidence="1">Uncharacterized protein</fullName>
    </submittedName>
</protein>
<dbReference type="EMBL" id="JBBMEW010000041">
    <property type="protein sequence ID" value="MEQ2529584.1"/>
    <property type="molecule type" value="Genomic_DNA"/>
</dbReference>
<reference evidence="1" key="1">
    <citation type="submission" date="2024-03" db="EMBL/GenBank/DDBJ databases">
        <title>Human intestinal bacterial collection.</title>
        <authorList>
            <person name="Pauvert C."/>
            <person name="Hitch T.C.A."/>
            <person name="Clavel T."/>
        </authorList>
    </citation>
    <scope>NUCLEOTIDE SEQUENCE</scope>
    <source>
        <strain evidence="1">CLA-AA-H227</strain>
    </source>
</reference>
<keyword evidence="2" id="KW-1185">Reference proteome</keyword>
<name>A0ACC6SKY2_9BACI</name>
<accession>A0ACC6SKY2</accession>
<organism evidence="1 2">
    <name type="scientific">Robertmurraya yapensis</name>
    <name type="common">ex Hitch et al 2024</name>
    <dbReference type="NCBI Taxonomy" id="3133160"/>
    <lineage>
        <taxon>Bacteria</taxon>
        <taxon>Bacillati</taxon>
        <taxon>Bacillota</taxon>
        <taxon>Bacilli</taxon>
        <taxon>Bacillales</taxon>
        <taxon>Bacillaceae</taxon>
        <taxon>Robertmurraya</taxon>
    </lineage>
</organism>